<dbReference type="GO" id="GO:0008720">
    <property type="term" value="F:D-lactate dehydrogenase (NAD+) activity"/>
    <property type="evidence" value="ECO:0007669"/>
    <property type="project" value="TreeGrafter"/>
</dbReference>
<evidence type="ECO:0000256" key="1">
    <source>
        <dbReference type="ARBA" id="ARBA00022630"/>
    </source>
</evidence>
<dbReference type="SUPFAM" id="SSF55103">
    <property type="entry name" value="FAD-linked oxidases, C-terminal domain"/>
    <property type="match status" value="1"/>
</dbReference>
<proteinExistence type="predicted"/>
<feature type="domain" description="FAD-binding PCMH-type" evidence="3">
    <location>
        <begin position="46"/>
        <end position="219"/>
    </location>
</feature>
<dbReference type="InterPro" id="IPR006094">
    <property type="entry name" value="Oxid_FAD_bind_N"/>
</dbReference>
<dbReference type="RefSeq" id="WP_147146503.1">
    <property type="nucleotide sequence ID" value="NZ_BKAJ01000014.1"/>
</dbReference>
<dbReference type="OrthoDB" id="9811261at2"/>
<comment type="caution">
    <text evidence="4">The sequence shown here is derived from an EMBL/GenBank/DDBJ whole genome shotgun (WGS) entry which is preliminary data.</text>
</comment>
<evidence type="ECO:0000313" key="4">
    <source>
        <dbReference type="EMBL" id="GEP53651.1"/>
    </source>
</evidence>
<keyword evidence="2" id="KW-0274">FAD</keyword>
<keyword evidence="5" id="KW-1185">Reference proteome</keyword>
<organism evidence="4 5">
    <name type="scientific">Reyranella soli</name>
    <dbReference type="NCBI Taxonomy" id="1230389"/>
    <lineage>
        <taxon>Bacteria</taxon>
        <taxon>Pseudomonadati</taxon>
        <taxon>Pseudomonadota</taxon>
        <taxon>Alphaproteobacteria</taxon>
        <taxon>Hyphomicrobiales</taxon>
        <taxon>Reyranellaceae</taxon>
        <taxon>Reyranella</taxon>
    </lineage>
</organism>
<dbReference type="InterPro" id="IPR016169">
    <property type="entry name" value="FAD-bd_PCMH_sub2"/>
</dbReference>
<reference evidence="4 5" key="1">
    <citation type="submission" date="2019-07" db="EMBL/GenBank/DDBJ databases">
        <title>Whole genome shotgun sequence of Reyranella soli NBRC 108950.</title>
        <authorList>
            <person name="Hosoyama A."/>
            <person name="Uohara A."/>
            <person name="Ohji S."/>
            <person name="Ichikawa N."/>
        </authorList>
    </citation>
    <scope>NUCLEOTIDE SEQUENCE [LARGE SCALE GENOMIC DNA]</scope>
    <source>
        <strain evidence="4 5">NBRC 108950</strain>
    </source>
</reference>
<dbReference type="InterPro" id="IPR036318">
    <property type="entry name" value="FAD-bd_PCMH-like_sf"/>
</dbReference>
<dbReference type="GO" id="GO:1903457">
    <property type="term" value="P:lactate catabolic process"/>
    <property type="evidence" value="ECO:0007669"/>
    <property type="project" value="TreeGrafter"/>
</dbReference>
<protein>
    <submittedName>
        <fullName evidence="4">FAD-linked oxidase</fullName>
    </submittedName>
</protein>
<dbReference type="InterPro" id="IPR016164">
    <property type="entry name" value="FAD-linked_Oxase-like_C"/>
</dbReference>
<keyword evidence="1" id="KW-0285">Flavoprotein</keyword>
<evidence type="ECO:0000313" key="5">
    <source>
        <dbReference type="Proteomes" id="UP000321058"/>
    </source>
</evidence>
<dbReference type="Pfam" id="PF01565">
    <property type="entry name" value="FAD_binding_4"/>
    <property type="match status" value="1"/>
</dbReference>
<dbReference type="EMBL" id="BKAJ01000014">
    <property type="protein sequence ID" value="GEP53651.1"/>
    <property type="molecule type" value="Genomic_DNA"/>
</dbReference>
<dbReference type="PROSITE" id="PS51387">
    <property type="entry name" value="FAD_PCMH"/>
    <property type="match status" value="1"/>
</dbReference>
<evidence type="ECO:0000259" key="3">
    <source>
        <dbReference type="PROSITE" id="PS51387"/>
    </source>
</evidence>
<dbReference type="Gene3D" id="3.30.465.10">
    <property type="match status" value="1"/>
</dbReference>
<name>A0A512N4U6_9HYPH</name>
<dbReference type="InterPro" id="IPR016166">
    <property type="entry name" value="FAD-bd_PCMH"/>
</dbReference>
<dbReference type="Proteomes" id="UP000321058">
    <property type="component" value="Unassembled WGS sequence"/>
</dbReference>
<dbReference type="PANTHER" id="PTHR11748">
    <property type="entry name" value="D-LACTATE DEHYDROGENASE"/>
    <property type="match status" value="1"/>
</dbReference>
<sequence length="451" mass="49518">MDSVSPIDWNAVAADLAPIECLADRASLRAKSRDFFWYSPVLNEKLKGVSAELVVCPANEAELIRTLAYCHERRIPVTPRGGGTGNYGQAMPLRGGIVLDLLKLDRFLWLKDGVARVEAGLKLIDLERHSLPQGWELRFHPSTRRTATIGGFIAGGSGGVGSVQFGGLRARGNVLGLRLVTMEAEPQALELRGEEVMPAVHAYGTNGVIVELEMPLARSWPWREIIVSFPDIGGAAAFGNALCEADGIVRKLVTVCDWQSAQYFRPLLSHLKSGQAIALCVVADPSLEAFETLSTAMGGTIVFQRDAAEADDIPPLYEFTWNHTTLWALKADRSITYLQCLFDGPDYLDKIARAVATFGVETPMHLEFTRLNGRVAAFGLQLVRYRNEARLYEIIHWLEANGCPVADPHTYILEDGGMKTVDEAQLAFKRRTDPLGLLNPGKMKAWSPACS</sequence>
<dbReference type="GO" id="GO:0071949">
    <property type="term" value="F:FAD binding"/>
    <property type="evidence" value="ECO:0007669"/>
    <property type="project" value="InterPro"/>
</dbReference>
<dbReference type="GO" id="GO:0004458">
    <property type="term" value="F:D-lactate dehydrogenase (cytochrome) activity"/>
    <property type="evidence" value="ECO:0007669"/>
    <property type="project" value="TreeGrafter"/>
</dbReference>
<accession>A0A512N4U6</accession>
<gene>
    <name evidence="4" type="ORF">RSO01_08170</name>
</gene>
<evidence type="ECO:0000256" key="2">
    <source>
        <dbReference type="ARBA" id="ARBA00022827"/>
    </source>
</evidence>
<dbReference type="PANTHER" id="PTHR11748:SF119">
    <property type="entry name" value="D-2-HYDROXYGLUTARATE DEHYDROGENASE"/>
    <property type="match status" value="1"/>
</dbReference>
<dbReference type="AlphaFoldDB" id="A0A512N4U6"/>
<dbReference type="SUPFAM" id="SSF56176">
    <property type="entry name" value="FAD-binding/transporter-associated domain-like"/>
    <property type="match status" value="1"/>
</dbReference>